<keyword evidence="11" id="KW-0963">Cytoplasm</keyword>
<dbReference type="GO" id="GO:0005737">
    <property type="term" value="C:cytoplasm"/>
    <property type="evidence" value="ECO:0007669"/>
    <property type="project" value="UniProtKB-SubCell"/>
</dbReference>
<dbReference type="PANTHER" id="PTHR10920">
    <property type="entry name" value="RIBOSOMAL RNA METHYLTRANSFERASE"/>
    <property type="match status" value="1"/>
</dbReference>
<dbReference type="InterPro" id="IPR050082">
    <property type="entry name" value="RNA_methyltr_RlmE"/>
</dbReference>
<feature type="binding site" evidence="11">
    <location>
        <position position="66"/>
    </location>
    <ligand>
        <name>S-adenosyl-L-methionine</name>
        <dbReference type="ChEBI" id="CHEBI:59789"/>
    </ligand>
</feature>
<evidence type="ECO:0000256" key="8">
    <source>
        <dbReference type="ARBA" id="ARBA00041995"/>
    </source>
</evidence>
<dbReference type="Proteomes" id="UP000430564">
    <property type="component" value="Unassembled WGS sequence"/>
</dbReference>
<evidence type="ECO:0000256" key="3">
    <source>
        <dbReference type="ARBA" id="ARBA00022679"/>
    </source>
</evidence>
<protein>
    <recommendedName>
        <fullName evidence="7 11">Ribosomal RNA large subunit methyltransferase E</fullName>
        <ecNumber evidence="6 11">2.1.1.166</ecNumber>
    </recommendedName>
    <alternativeName>
        <fullName evidence="9 11">23S rRNA Um2552 methyltransferase</fullName>
    </alternativeName>
    <alternativeName>
        <fullName evidence="8 11">rRNA (uridine-2'-O-)-methyltransferase</fullName>
    </alternativeName>
</protein>
<evidence type="ECO:0000256" key="10">
    <source>
        <dbReference type="ARBA" id="ARBA00048970"/>
    </source>
</evidence>
<accession>A0A6I1ER47</accession>
<comment type="caution">
    <text evidence="14">The sequence shown here is derived from an EMBL/GenBank/DDBJ whole genome shotgun (WGS) entry which is preliminary data.</text>
</comment>
<dbReference type="Gene3D" id="3.40.50.150">
    <property type="entry name" value="Vaccinia Virus protein VP39"/>
    <property type="match status" value="1"/>
</dbReference>
<evidence type="ECO:0000256" key="1">
    <source>
        <dbReference type="ARBA" id="ARBA00022552"/>
    </source>
</evidence>
<comment type="catalytic activity">
    <reaction evidence="10 11">
        <text>uridine(2552) in 23S rRNA + S-adenosyl-L-methionine = 2'-O-methyluridine(2552) in 23S rRNA + S-adenosyl-L-homocysteine + H(+)</text>
        <dbReference type="Rhea" id="RHEA:42720"/>
        <dbReference type="Rhea" id="RHEA-COMP:10202"/>
        <dbReference type="Rhea" id="RHEA-COMP:10203"/>
        <dbReference type="ChEBI" id="CHEBI:15378"/>
        <dbReference type="ChEBI" id="CHEBI:57856"/>
        <dbReference type="ChEBI" id="CHEBI:59789"/>
        <dbReference type="ChEBI" id="CHEBI:65315"/>
        <dbReference type="ChEBI" id="CHEBI:74478"/>
        <dbReference type="EC" id="2.1.1.166"/>
    </reaction>
</comment>
<reference evidence="14 15" key="1">
    <citation type="submission" date="2019-10" db="EMBL/GenBank/DDBJ databases">
        <title>Genome diversity of Sutterella seckii.</title>
        <authorList>
            <person name="Chaplin A.V."/>
            <person name="Sokolova S.R."/>
            <person name="Mosin K.A."/>
            <person name="Ivanova E.L."/>
            <person name="Kochetkova T.O."/>
            <person name="Goltsov A.Y."/>
            <person name="Trofimov D.Y."/>
            <person name="Efimov B.A."/>
        </authorList>
    </citation>
    <scope>NUCLEOTIDE SEQUENCE [LARGE SCALE GENOMIC DNA]</scope>
    <source>
        <strain evidence="14 15">ASD393</strain>
    </source>
</reference>
<dbReference type="SUPFAM" id="SSF53335">
    <property type="entry name" value="S-adenosyl-L-methionine-dependent methyltransferases"/>
    <property type="match status" value="1"/>
</dbReference>
<feature type="binding site" evidence="11">
    <location>
        <position position="89"/>
    </location>
    <ligand>
        <name>S-adenosyl-L-methionine</name>
        <dbReference type="ChEBI" id="CHEBI:59789"/>
    </ligand>
</feature>
<evidence type="ECO:0000256" key="2">
    <source>
        <dbReference type="ARBA" id="ARBA00022603"/>
    </source>
</evidence>
<evidence type="ECO:0000313" key="14">
    <source>
        <dbReference type="EMBL" id="KAB7663047.1"/>
    </source>
</evidence>
<dbReference type="OrthoDB" id="9790080at2"/>
<keyword evidence="1 11" id="KW-0698">rRNA processing</keyword>
<comment type="subcellular location">
    <subcellularLocation>
        <location evidence="11">Cytoplasm</location>
    </subcellularLocation>
</comment>
<dbReference type="GO" id="GO:0008650">
    <property type="term" value="F:rRNA (uridine-2'-O-)-methyltransferase activity"/>
    <property type="evidence" value="ECO:0007669"/>
    <property type="project" value="UniProtKB-UniRule"/>
</dbReference>
<keyword evidence="3 11" id="KW-0808">Transferase</keyword>
<keyword evidence="4 11" id="KW-0949">S-adenosyl-L-methionine</keyword>
<evidence type="ECO:0000256" key="4">
    <source>
        <dbReference type="ARBA" id="ARBA00022691"/>
    </source>
</evidence>
<evidence type="ECO:0000256" key="9">
    <source>
        <dbReference type="ARBA" id="ARBA00042745"/>
    </source>
</evidence>
<dbReference type="PIRSF" id="PIRSF005461">
    <property type="entry name" value="23S_rRNA_mtase"/>
    <property type="match status" value="1"/>
</dbReference>
<dbReference type="HAMAP" id="MF_01547">
    <property type="entry name" value="RNA_methyltr_E"/>
    <property type="match status" value="1"/>
</dbReference>
<feature type="binding site" evidence="11">
    <location>
        <position position="64"/>
    </location>
    <ligand>
        <name>S-adenosyl-L-methionine</name>
        <dbReference type="ChEBI" id="CHEBI:59789"/>
    </ligand>
</feature>
<organism evidence="14 15">
    <name type="scientific">Sutterella seckii</name>
    <dbReference type="NCBI Taxonomy" id="1944635"/>
    <lineage>
        <taxon>Bacteria</taxon>
        <taxon>Pseudomonadati</taxon>
        <taxon>Pseudomonadota</taxon>
        <taxon>Betaproteobacteria</taxon>
        <taxon>Burkholderiales</taxon>
        <taxon>Sutterellaceae</taxon>
        <taxon>Sutterella</taxon>
    </lineage>
</organism>
<evidence type="ECO:0000256" key="6">
    <source>
        <dbReference type="ARBA" id="ARBA00038861"/>
    </source>
</evidence>
<dbReference type="InterPro" id="IPR002877">
    <property type="entry name" value="RNA_MeTrfase_FtsJ_dom"/>
</dbReference>
<evidence type="ECO:0000256" key="7">
    <source>
        <dbReference type="ARBA" id="ARBA00041129"/>
    </source>
</evidence>
<evidence type="ECO:0000256" key="5">
    <source>
        <dbReference type="ARBA" id="ARBA00037569"/>
    </source>
</evidence>
<feature type="binding site" evidence="11">
    <location>
        <position position="105"/>
    </location>
    <ligand>
        <name>S-adenosyl-L-methionine</name>
        <dbReference type="ChEBI" id="CHEBI:59789"/>
    </ligand>
</feature>
<comment type="function">
    <text evidence="5 11">Specifically methylates the uridine in position 2552 of 23S rRNA at the 2'-O position of the ribose in the fully assembled 50S ribosomal subunit.</text>
</comment>
<dbReference type="PANTHER" id="PTHR10920:SF18">
    <property type="entry name" value="RRNA METHYLTRANSFERASE 2, MITOCHONDRIAL"/>
    <property type="match status" value="1"/>
</dbReference>
<name>A0A6I1ER47_9BURK</name>
<evidence type="ECO:0000313" key="15">
    <source>
        <dbReference type="Proteomes" id="UP000430564"/>
    </source>
</evidence>
<evidence type="ECO:0000259" key="13">
    <source>
        <dbReference type="Pfam" id="PF01728"/>
    </source>
</evidence>
<comment type="similarity">
    <text evidence="11">Belongs to the class I-like SAM-binding methyltransferase superfamily. RNA methyltransferase RlmE family.</text>
</comment>
<dbReference type="FunFam" id="3.40.50.150:FF:000005">
    <property type="entry name" value="Ribosomal RNA large subunit methyltransferase E"/>
    <property type="match status" value="1"/>
</dbReference>
<dbReference type="InterPro" id="IPR029063">
    <property type="entry name" value="SAM-dependent_MTases_sf"/>
</dbReference>
<dbReference type="RefSeq" id="WP_152157319.1">
    <property type="nucleotide sequence ID" value="NZ_WEHX01000002.1"/>
</dbReference>
<dbReference type="EC" id="2.1.1.166" evidence="6 11"/>
<keyword evidence="2 11" id="KW-0489">Methyltransferase</keyword>
<sequence>MPVSNKKLRSNRAWIERHINDPYVKRSKAEGYRARSVYKLLELNEKEHLLKPGLTVVDLGSAPGSWTQVVREKLIDKNGQVRGRIIAMDILPMDPIEDVYFLQGDFREQSVADQLAAILNGDKVDVVLSDMAPNLSGIAAADAARSLLLNELALEFCVEHLAPHGVFVTKAFQGSGYSQYVEALKKVFKKVAAKKPAASRDTSAEVYLVSRDLKAPKNPQ</sequence>
<feature type="active site" description="Proton acceptor" evidence="11 12">
    <location>
        <position position="170"/>
    </location>
</feature>
<feature type="binding site" evidence="11">
    <location>
        <position position="130"/>
    </location>
    <ligand>
        <name>S-adenosyl-L-methionine</name>
        <dbReference type="ChEBI" id="CHEBI:59789"/>
    </ligand>
</feature>
<evidence type="ECO:0000256" key="11">
    <source>
        <dbReference type="HAMAP-Rule" id="MF_01547"/>
    </source>
</evidence>
<dbReference type="InterPro" id="IPR015507">
    <property type="entry name" value="rRNA-MeTfrase_E"/>
</dbReference>
<evidence type="ECO:0000256" key="12">
    <source>
        <dbReference type="PIRSR" id="PIRSR005461-1"/>
    </source>
</evidence>
<dbReference type="AlphaFoldDB" id="A0A6I1ER47"/>
<proteinExistence type="inferred from homology"/>
<dbReference type="Pfam" id="PF01728">
    <property type="entry name" value="FtsJ"/>
    <property type="match status" value="1"/>
</dbReference>
<gene>
    <name evidence="11" type="primary">rlmE</name>
    <name evidence="11" type="synonym">ftsJ</name>
    <name evidence="11" type="synonym">rrmJ</name>
    <name evidence="14" type="ORF">GBM95_00645</name>
</gene>
<feature type="domain" description="Ribosomal RNA methyltransferase FtsJ" evidence="13">
    <location>
        <begin position="32"/>
        <end position="211"/>
    </location>
</feature>
<dbReference type="EMBL" id="WEHX01000002">
    <property type="protein sequence ID" value="KAB7663047.1"/>
    <property type="molecule type" value="Genomic_DNA"/>
</dbReference>